<reference evidence="1 2" key="1">
    <citation type="journal article" date="2011" name="J. Bacteriol.">
        <title>Draft genome sequence of Caloramator australicus strain RC3T, a thermoanaerobe from the Great Artesian Basin of Australia.</title>
        <authorList>
            <person name="Ogg C.D."/>
            <person name="Patel B.K.C."/>
        </authorList>
    </citation>
    <scope>NUCLEOTIDE SEQUENCE [LARGE SCALE GENOMIC DNA]</scope>
    <source>
        <strain evidence="1 2">RC3</strain>
    </source>
</reference>
<organism evidence="1 2">
    <name type="scientific">Caloramator australicus RC3</name>
    <dbReference type="NCBI Taxonomy" id="857293"/>
    <lineage>
        <taxon>Bacteria</taxon>
        <taxon>Bacillati</taxon>
        <taxon>Bacillota</taxon>
        <taxon>Clostridia</taxon>
        <taxon>Eubacteriales</taxon>
        <taxon>Clostridiaceae</taxon>
        <taxon>Caloramator</taxon>
    </lineage>
</organism>
<proteinExistence type="predicted"/>
<gene>
    <name evidence="1" type="ORF">CAAU_0606</name>
</gene>
<evidence type="ECO:0000313" key="2">
    <source>
        <dbReference type="Proteomes" id="UP000007652"/>
    </source>
</evidence>
<protein>
    <submittedName>
        <fullName evidence="1">Uncharacterized protein</fullName>
    </submittedName>
</protein>
<dbReference type="AlphaFoldDB" id="I7LFQ5"/>
<dbReference type="Proteomes" id="UP000007652">
    <property type="component" value="Unassembled WGS sequence"/>
</dbReference>
<comment type="caution">
    <text evidence="1">The sequence shown here is derived from an EMBL/GenBank/DDBJ whole genome shotgun (WGS) entry which is preliminary data.</text>
</comment>
<keyword evidence="2" id="KW-1185">Reference proteome</keyword>
<evidence type="ECO:0000313" key="1">
    <source>
        <dbReference type="EMBL" id="CCJ32690.1"/>
    </source>
</evidence>
<name>I7LFQ5_9CLOT</name>
<sequence length="38" mass="4496">MALIFDDYLILLKYIKYSKIIIDAYVCTIIREGLDEKV</sequence>
<accession>I7LFQ5</accession>
<dbReference type="EMBL" id="CAKP01000026">
    <property type="protein sequence ID" value="CCJ32690.1"/>
    <property type="molecule type" value="Genomic_DNA"/>
</dbReference>
<dbReference type="STRING" id="857293.CAAU_0606"/>